<feature type="compositionally biased region" description="Basic and acidic residues" evidence="5">
    <location>
        <begin position="55"/>
        <end position="71"/>
    </location>
</feature>
<dbReference type="EMBL" id="HBGI01002146">
    <property type="protein sequence ID" value="CAD9239662.1"/>
    <property type="molecule type" value="Transcribed_RNA"/>
</dbReference>
<keyword evidence="2" id="KW-0396">Initiation factor</keyword>
<feature type="region of interest" description="Disordered" evidence="5">
    <location>
        <begin position="481"/>
        <end position="536"/>
    </location>
</feature>
<dbReference type="GO" id="GO:0003723">
    <property type="term" value="F:RNA binding"/>
    <property type="evidence" value="ECO:0007669"/>
    <property type="project" value="UniProtKB-KW"/>
</dbReference>
<keyword evidence="4" id="KW-0648">Protein biosynthesis</keyword>
<evidence type="ECO:0000313" key="6">
    <source>
        <dbReference type="EMBL" id="CAD9239662.1"/>
    </source>
</evidence>
<dbReference type="AlphaFoldDB" id="A0A7S1TKN4"/>
<protein>
    <recommendedName>
        <fullName evidence="7">Eukaryotic translation initiation factor 3 subunit D</fullName>
    </recommendedName>
</protein>
<name>A0A7S1TKN4_9RHOD</name>
<sequence length="536" mass="58746">MVDQRFSSAYSSAYAERAGHAAFFGGAPRGRGGWGGGGFRGGAGGRSAQFSSNRRLMDERGEFQGRRDQRRGGLRGGFRGGMRGGGRGGGWGGGRWEERNPATLVDPSIEVGEAWEFVAEMTVTQMSKMRYDKVAEGEDVVRAGSVRFYDRSLERINTRAARVLQKFPNRKFHCVTTTDDPIIRRLAGEGVANIFATSSIISLLMVAARTSYGWDIVVQRVGDKLFFDKREGSAIDHLTVGETSQEVQLAAAEDAKDGSSVASVKKARALAVEATATNQNFSQAVLRKDRAAHKFDEPDPFARDGEDCAAVGYRYRKWVFPDDVTVLVRCEVDAAGDGVSSDGTAPQLLAVKALSEYPEGTLEWRQKLDTHRGAVFANEIKNNAGKLARWTAQALLSGVDQINFGFTTRSNPRDGNTHLLLATQQYKPREFATQIALTPSNMWGVFMHIVDLCYRYMDETGKAIIMKDPNEPVVRMYRVPEDSFENDDDDDEDDEDDDGDDDEKEEDGDEDEEQSNGEANGTSGGGENAGDNKDGA</sequence>
<keyword evidence="1" id="KW-0963">Cytoplasm</keyword>
<evidence type="ECO:0000256" key="1">
    <source>
        <dbReference type="ARBA" id="ARBA00022490"/>
    </source>
</evidence>
<dbReference type="GO" id="GO:0005852">
    <property type="term" value="C:eukaryotic translation initiation factor 3 complex"/>
    <property type="evidence" value="ECO:0007669"/>
    <property type="project" value="InterPro"/>
</dbReference>
<feature type="compositionally biased region" description="Acidic residues" evidence="5">
    <location>
        <begin position="482"/>
        <end position="515"/>
    </location>
</feature>
<dbReference type="Pfam" id="PF05091">
    <property type="entry name" value="eIF-3_zeta"/>
    <property type="match status" value="1"/>
</dbReference>
<feature type="region of interest" description="Disordered" evidence="5">
    <location>
        <begin position="35"/>
        <end position="99"/>
    </location>
</feature>
<evidence type="ECO:0000256" key="5">
    <source>
        <dbReference type="SAM" id="MobiDB-lite"/>
    </source>
</evidence>
<dbReference type="InterPro" id="IPR007783">
    <property type="entry name" value="eIF3d"/>
</dbReference>
<evidence type="ECO:0000256" key="3">
    <source>
        <dbReference type="ARBA" id="ARBA00022884"/>
    </source>
</evidence>
<gene>
    <name evidence="6" type="ORF">EAUS1353_LOCUS1400</name>
</gene>
<evidence type="ECO:0008006" key="7">
    <source>
        <dbReference type="Google" id="ProtNLM"/>
    </source>
</evidence>
<evidence type="ECO:0000256" key="2">
    <source>
        <dbReference type="ARBA" id="ARBA00022540"/>
    </source>
</evidence>
<organism evidence="6">
    <name type="scientific">Erythrolobus australicus</name>
    <dbReference type="NCBI Taxonomy" id="1077150"/>
    <lineage>
        <taxon>Eukaryota</taxon>
        <taxon>Rhodophyta</taxon>
        <taxon>Bangiophyceae</taxon>
        <taxon>Porphyridiales</taxon>
        <taxon>Porphyridiaceae</taxon>
        <taxon>Erythrolobus</taxon>
    </lineage>
</organism>
<keyword evidence="3" id="KW-0694">RNA-binding</keyword>
<feature type="compositionally biased region" description="Gly residues" evidence="5">
    <location>
        <begin position="35"/>
        <end position="45"/>
    </location>
</feature>
<accession>A0A7S1TKN4</accession>
<proteinExistence type="predicted"/>
<feature type="compositionally biased region" description="Gly residues" evidence="5">
    <location>
        <begin position="74"/>
        <end position="94"/>
    </location>
</feature>
<evidence type="ECO:0000256" key="4">
    <source>
        <dbReference type="ARBA" id="ARBA00022917"/>
    </source>
</evidence>
<dbReference type="PANTHER" id="PTHR12399:SF0">
    <property type="entry name" value="EUKARYOTIC TRANSLATION INITIATION FACTOR 3 SUBUNIT D"/>
    <property type="match status" value="1"/>
</dbReference>
<dbReference type="GO" id="GO:0003743">
    <property type="term" value="F:translation initiation factor activity"/>
    <property type="evidence" value="ECO:0007669"/>
    <property type="project" value="UniProtKB-KW"/>
</dbReference>
<dbReference type="PANTHER" id="PTHR12399">
    <property type="entry name" value="EUKARYOTIC TRANSLATION INITIATION FACTOR 3 SUBUNIT 7"/>
    <property type="match status" value="1"/>
</dbReference>
<reference evidence="6" key="1">
    <citation type="submission" date="2021-01" db="EMBL/GenBank/DDBJ databases">
        <authorList>
            <person name="Corre E."/>
            <person name="Pelletier E."/>
            <person name="Niang G."/>
            <person name="Scheremetjew M."/>
            <person name="Finn R."/>
            <person name="Kale V."/>
            <person name="Holt S."/>
            <person name="Cochrane G."/>
            <person name="Meng A."/>
            <person name="Brown T."/>
            <person name="Cohen L."/>
        </authorList>
    </citation>
    <scope>NUCLEOTIDE SEQUENCE</scope>
    <source>
        <strain evidence="6">CCMP3124</strain>
    </source>
</reference>